<comment type="caution">
    <text evidence="1">The sequence shown here is derived from an EMBL/GenBank/DDBJ whole genome shotgun (WGS) entry which is preliminary data.</text>
</comment>
<gene>
    <name evidence="1" type="ORF">QE382_000264</name>
</gene>
<dbReference type="RefSeq" id="WP_104384696.1">
    <property type="nucleotide sequence ID" value="NZ_JAUTBA010000001.1"/>
</dbReference>
<name>A0ABU0TZZ1_9SPHI</name>
<organism evidence="1 2">
    <name type="scientific">Sphingobacterium zeae</name>
    <dbReference type="NCBI Taxonomy" id="1776859"/>
    <lineage>
        <taxon>Bacteria</taxon>
        <taxon>Pseudomonadati</taxon>
        <taxon>Bacteroidota</taxon>
        <taxon>Sphingobacteriia</taxon>
        <taxon>Sphingobacteriales</taxon>
        <taxon>Sphingobacteriaceae</taxon>
        <taxon>Sphingobacterium</taxon>
    </lineage>
</organism>
<reference evidence="1 2" key="1">
    <citation type="submission" date="2023-07" db="EMBL/GenBank/DDBJ databases">
        <title>Functional and genomic diversity of the sorghum phyllosphere microbiome.</title>
        <authorList>
            <person name="Shade A."/>
        </authorList>
    </citation>
    <scope>NUCLEOTIDE SEQUENCE [LARGE SCALE GENOMIC DNA]</scope>
    <source>
        <strain evidence="1 2">SORGH_AS_0892</strain>
    </source>
</reference>
<dbReference type="Proteomes" id="UP001244640">
    <property type="component" value="Unassembled WGS sequence"/>
</dbReference>
<sequence>MKSLFKNLNFGALVVLLSVVALTVSWKNHESKRLTFQWFEVSDNGSGNTNKVIDGPYPGGTPGTECQEPEGNMCAVPIDRQSYTGPINTLAHAYQLQTEGKILVGEPVYREEE</sequence>
<proteinExistence type="predicted"/>
<dbReference type="EMBL" id="JAUTBA010000001">
    <property type="protein sequence ID" value="MDQ1148280.1"/>
    <property type="molecule type" value="Genomic_DNA"/>
</dbReference>
<protein>
    <submittedName>
        <fullName evidence="1">Uncharacterized protein</fullName>
    </submittedName>
</protein>
<evidence type="ECO:0000313" key="2">
    <source>
        <dbReference type="Proteomes" id="UP001244640"/>
    </source>
</evidence>
<evidence type="ECO:0000313" key="1">
    <source>
        <dbReference type="EMBL" id="MDQ1148280.1"/>
    </source>
</evidence>
<keyword evidence="2" id="KW-1185">Reference proteome</keyword>
<accession>A0ABU0TZZ1</accession>